<gene>
    <name evidence="3" type="ORF">J2T15_000566</name>
</gene>
<dbReference type="Proteomes" id="UP001229346">
    <property type="component" value="Unassembled WGS sequence"/>
</dbReference>
<keyword evidence="4" id="KW-1185">Reference proteome</keyword>
<dbReference type="InterPro" id="IPR012495">
    <property type="entry name" value="TadE-like_dom"/>
</dbReference>
<name>A0ABT9TUV6_PAEHA</name>
<dbReference type="EMBL" id="JAUSSU010000001">
    <property type="protein sequence ID" value="MDQ0111150.1"/>
    <property type="molecule type" value="Genomic_DNA"/>
</dbReference>
<sequence>MASKRVADWARCENGSFTLESAIVMPLLLATIMLFIVFGMYIYQKVIVYYAASSTAERAAFGWDNSNRDARSGMLAKPEYDGLYWRIGDNQMLQSLFGLAGGGGDAQVELSGNQSDANDSGQSGGLPERKLMQASSWLRGEEMNYKGELSFAHGLLQNKVQVKLKQPLSFPQDRQEGGWLSREPKTVAAAKVVDPVEFIRNVDLVRYYTTRFQNRSGGAPLSKTQAAQALVPYQGATGGAAQ</sequence>
<comment type="caution">
    <text evidence="3">The sequence shown here is derived from an EMBL/GenBank/DDBJ whole genome shotgun (WGS) entry which is preliminary data.</text>
</comment>
<proteinExistence type="predicted"/>
<protein>
    <recommendedName>
        <fullName evidence="2">TadE-like domain-containing protein</fullName>
    </recommendedName>
</protein>
<keyword evidence="1" id="KW-1133">Transmembrane helix</keyword>
<evidence type="ECO:0000313" key="3">
    <source>
        <dbReference type="EMBL" id="MDQ0111150.1"/>
    </source>
</evidence>
<evidence type="ECO:0000256" key="1">
    <source>
        <dbReference type="SAM" id="Phobius"/>
    </source>
</evidence>
<organism evidence="3 4">
    <name type="scientific">Paenibacillus harenae</name>
    <dbReference type="NCBI Taxonomy" id="306543"/>
    <lineage>
        <taxon>Bacteria</taxon>
        <taxon>Bacillati</taxon>
        <taxon>Bacillota</taxon>
        <taxon>Bacilli</taxon>
        <taxon>Bacillales</taxon>
        <taxon>Paenibacillaceae</taxon>
        <taxon>Paenibacillus</taxon>
    </lineage>
</organism>
<dbReference type="RefSeq" id="WP_307472130.1">
    <property type="nucleotide sequence ID" value="NZ_JAUSST010000004.1"/>
</dbReference>
<evidence type="ECO:0000313" key="4">
    <source>
        <dbReference type="Proteomes" id="UP001229346"/>
    </source>
</evidence>
<evidence type="ECO:0000259" key="2">
    <source>
        <dbReference type="Pfam" id="PF07811"/>
    </source>
</evidence>
<feature type="domain" description="TadE-like" evidence="2">
    <location>
        <begin position="15"/>
        <end position="56"/>
    </location>
</feature>
<feature type="transmembrane region" description="Helical" evidence="1">
    <location>
        <begin position="23"/>
        <end position="43"/>
    </location>
</feature>
<accession>A0ABT9TUV6</accession>
<reference evidence="3 4" key="1">
    <citation type="submission" date="2023-07" db="EMBL/GenBank/DDBJ databases">
        <title>Sorghum-associated microbial communities from plants grown in Nebraska, USA.</title>
        <authorList>
            <person name="Schachtman D."/>
        </authorList>
    </citation>
    <scope>NUCLEOTIDE SEQUENCE [LARGE SCALE GENOMIC DNA]</scope>
    <source>
        <strain evidence="3 4">CC482</strain>
    </source>
</reference>
<dbReference type="Pfam" id="PF07811">
    <property type="entry name" value="TadE"/>
    <property type="match status" value="1"/>
</dbReference>
<keyword evidence="1" id="KW-0472">Membrane</keyword>
<keyword evidence="1" id="KW-0812">Transmembrane</keyword>